<organism evidence="1 2">
    <name type="scientific">Melia azedarach</name>
    <name type="common">Chinaberry tree</name>
    <dbReference type="NCBI Taxonomy" id="155640"/>
    <lineage>
        <taxon>Eukaryota</taxon>
        <taxon>Viridiplantae</taxon>
        <taxon>Streptophyta</taxon>
        <taxon>Embryophyta</taxon>
        <taxon>Tracheophyta</taxon>
        <taxon>Spermatophyta</taxon>
        <taxon>Magnoliopsida</taxon>
        <taxon>eudicotyledons</taxon>
        <taxon>Gunneridae</taxon>
        <taxon>Pentapetalae</taxon>
        <taxon>rosids</taxon>
        <taxon>malvids</taxon>
        <taxon>Sapindales</taxon>
        <taxon>Meliaceae</taxon>
        <taxon>Melia</taxon>
    </lineage>
</organism>
<proteinExistence type="predicted"/>
<evidence type="ECO:0000313" key="2">
    <source>
        <dbReference type="Proteomes" id="UP001164539"/>
    </source>
</evidence>
<sequence>MSIFRRKNNTHHDQQENDELRHESKVKELKAAIGPLSGRSLQYCTDACLKRYLEARNWNVDKAKKMLEESLKWRSTYKPEEIRWNEVAYEGETGKLFRAGFHDRHGRTVLILRPGLQNTTSLENQMKHLVYLLENAILNLPDGQEQMAWLIDFTGWSLSTSVPIKTARDTIYILQNHYPERLAIAFLYNPPRIFEAFWKVVKYFLDAKTFQKVKFVYPKNKDSVELMQSYFDEENLPTEFGGKATLRYDHEEFSKLMVQDDAKSARVWGFDSKLQRVSNGHSGAEVAPEPVCS</sequence>
<comment type="caution">
    <text evidence="1">The sequence shown here is derived from an EMBL/GenBank/DDBJ whole genome shotgun (WGS) entry which is preliminary data.</text>
</comment>
<gene>
    <name evidence="1" type="ORF">OWV82_025090</name>
</gene>
<dbReference type="EMBL" id="CM051407">
    <property type="protein sequence ID" value="KAJ4701923.1"/>
    <property type="molecule type" value="Genomic_DNA"/>
</dbReference>
<name>A0ACC1WSI2_MELAZ</name>
<dbReference type="Proteomes" id="UP001164539">
    <property type="component" value="Chromosome 14"/>
</dbReference>
<evidence type="ECO:0000313" key="1">
    <source>
        <dbReference type="EMBL" id="KAJ4701923.1"/>
    </source>
</evidence>
<keyword evidence="2" id="KW-1185">Reference proteome</keyword>
<reference evidence="1 2" key="1">
    <citation type="journal article" date="2023" name="Science">
        <title>Complex scaffold remodeling in plant triterpene biosynthesis.</title>
        <authorList>
            <person name="De La Pena R."/>
            <person name="Hodgson H."/>
            <person name="Liu J.C."/>
            <person name="Stephenson M.J."/>
            <person name="Martin A.C."/>
            <person name="Owen C."/>
            <person name="Harkess A."/>
            <person name="Leebens-Mack J."/>
            <person name="Jimenez L.E."/>
            <person name="Osbourn A."/>
            <person name="Sattely E.S."/>
        </authorList>
    </citation>
    <scope>NUCLEOTIDE SEQUENCE [LARGE SCALE GENOMIC DNA]</scope>
    <source>
        <strain evidence="2">cv. JPN11</strain>
        <tissue evidence="1">Leaf</tissue>
    </source>
</reference>
<accession>A0ACC1WSI2</accession>
<protein>
    <submittedName>
        <fullName evidence="1">Random slug 5</fullName>
    </submittedName>
</protein>